<dbReference type="InterPro" id="IPR029044">
    <property type="entry name" value="Nucleotide-diphossugar_trans"/>
</dbReference>
<dbReference type="SUPFAM" id="SSF53448">
    <property type="entry name" value="Nucleotide-diphospho-sugar transferases"/>
    <property type="match status" value="1"/>
</dbReference>
<feature type="region of interest" description="Disordered" evidence="1">
    <location>
        <begin position="299"/>
        <end position="324"/>
    </location>
</feature>
<dbReference type="Pfam" id="PF03016">
    <property type="entry name" value="Exostosin_GT47"/>
    <property type="match status" value="1"/>
</dbReference>
<dbReference type="EMBL" id="LAZR01022384">
    <property type="protein sequence ID" value="KKL82043.1"/>
    <property type="molecule type" value="Genomic_DNA"/>
</dbReference>
<dbReference type="InterPro" id="IPR040911">
    <property type="entry name" value="Exostosin_GT47"/>
</dbReference>
<evidence type="ECO:0000259" key="2">
    <source>
        <dbReference type="Pfam" id="PF03016"/>
    </source>
</evidence>
<accession>A0A0F9F6X6</accession>
<evidence type="ECO:0000313" key="3">
    <source>
        <dbReference type="EMBL" id="KKL82043.1"/>
    </source>
</evidence>
<gene>
    <name evidence="3" type="ORF">LCGC14_1988710</name>
</gene>
<feature type="domain" description="Exostosin GT47" evidence="2">
    <location>
        <begin position="454"/>
        <end position="609"/>
    </location>
</feature>
<organism evidence="3">
    <name type="scientific">marine sediment metagenome</name>
    <dbReference type="NCBI Taxonomy" id="412755"/>
    <lineage>
        <taxon>unclassified sequences</taxon>
        <taxon>metagenomes</taxon>
        <taxon>ecological metagenomes</taxon>
    </lineage>
</organism>
<evidence type="ECO:0000256" key="1">
    <source>
        <dbReference type="SAM" id="MobiDB-lite"/>
    </source>
</evidence>
<proteinExistence type="predicted"/>
<name>A0A0F9F6X6_9ZZZZ</name>
<feature type="compositionally biased region" description="Basic residues" evidence="1">
    <location>
        <begin position="304"/>
        <end position="314"/>
    </location>
</feature>
<dbReference type="PANTHER" id="PTHR11062">
    <property type="entry name" value="EXOSTOSIN HEPARAN SULFATE GLYCOSYLTRANSFERASE -RELATED"/>
    <property type="match status" value="1"/>
</dbReference>
<dbReference type="Gene3D" id="3.90.550.10">
    <property type="entry name" value="Spore Coat Polysaccharide Biosynthesis Protein SpsA, Chain A"/>
    <property type="match status" value="1"/>
</dbReference>
<feature type="non-terminal residue" evidence="3">
    <location>
        <position position="703"/>
    </location>
</feature>
<dbReference type="AlphaFoldDB" id="A0A0F9F6X6"/>
<reference evidence="3" key="1">
    <citation type="journal article" date="2015" name="Nature">
        <title>Complex archaea that bridge the gap between prokaryotes and eukaryotes.</title>
        <authorList>
            <person name="Spang A."/>
            <person name="Saw J.H."/>
            <person name="Jorgensen S.L."/>
            <person name="Zaremba-Niedzwiedzka K."/>
            <person name="Martijn J."/>
            <person name="Lind A.E."/>
            <person name="van Eijk R."/>
            <person name="Schleper C."/>
            <person name="Guy L."/>
            <person name="Ettema T.J."/>
        </authorList>
    </citation>
    <scope>NUCLEOTIDE SEQUENCE</scope>
</reference>
<comment type="caution">
    <text evidence="3">The sequence shown here is derived from an EMBL/GenBank/DDBJ whole genome shotgun (WGS) entry which is preliminary data.</text>
</comment>
<protein>
    <recommendedName>
        <fullName evidence="2">Exostosin GT47 domain-containing protein</fullName>
    </recommendedName>
</protein>
<dbReference type="InterPro" id="IPR004263">
    <property type="entry name" value="Exostosin"/>
</dbReference>
<sequence>MYTTIYVTTPCRNALATIDQTILSVVTQAGNFRIRYHVQDGGSTDGTSERLLWWQDRLSQAGFPIQCREVVFTTDSVADAGMYDAIVTGFARMAPPDEAFMTWINADDMLLAGAFALVAGAARQFRPSQLSWLGGSVSVFRDGMMSTTHDRELPSAAIRAGLADGTHWKFVQQEGVFFRKWLWSQVKPTDTIRPMKLAGDWNLWRLMAQHSSLVQAPVPLAGFRLSSQQLSALHRDRYFEEISAVLPEAERRAALEGFGERGGLLRRRLDVPWSSGPMTILEESIETTLDRTYRTIFKADPPRGKRHKPVRRQLHVGDPGPEPVAPSDALKLPAAQNISAHDRDWQYPAITERHAFRQLSALGGLPGGMTYVAYPWAMLIDNLQAGGTHAETHKKAFDAFCQSLPRQGVRVTVCQHMLYRRFPELFAKAGIDHVFWSHATQKDLETPEGAKGPRIHPFPLYPVQVETGPDDAPEGERPLLFSFIGARANRHYMTPVRDWILDKLSQVPDTLVSARDSWHYERIVYDHQIRPGKDGVDPQTLVDQAASEEFRETLARSVFSLCPSGSGPNSIRLWESIGAGAIPVILSDDYAPPGDAALWQAAAVFCPETPEAVAALPERLAEIASSPERLTRMRHAMRQIWLLYGPDSFVHDIQLLALKLGTTPDAGDHLAPAFLRQLARTVTEAPDGAPNEALMLLNLSAGN</sequence>
<dbReference type="GO" id="GO:0016757">
    <property type="term" value="F:glycosyltransferase activity"/>
    <property type="evidence" value="ECO:0007669"/>
    <property type="project" value="InterPro"/>
</dbReference>